<evidence type="ECO:0000256" key="1">
    <source>
        <dbReference type="SAM" id="Phobius"/>
    </source>
</evidence>
<dbReference type="EMBL" id="CP080776">
    <property type="protein sequence ID" value="UWP96417.1"/>
    <property type="molecule type" value="Genomic_DNA"/>
</dbReference>
<proteinExistence type="predicted"/>
<dbReference type="Proteomes" id="UP001057991">
    <property type="component" value="Chromosome"/>
</dbReference>
<keyword evidence="1" id="KW-1133">Transmembrane helix</keyword>
<dbReference type="RefSeq" id="WP_259806557.1">
    <property type="nucleotide sequence ID" value="NZ_CP080776.1"/>
</dbReference>
<reference evidence="2" key="1">
    <citation type="submission" date="2021-08" db="EMBL/GenBank/DDBJ databases">
        <authorList>
            <person name="Nwanade C."/>
            <person name="Wang M."/>
            <person name="Masoudi A."/>
            <person name="Yu Z."/>
            <person name="Liu J."/>
        </authorList>
    </citation>
    <scope>NUCLEOTIDE SEQUENCE</scope>
    <source>
        <strain evidence="2">S056</strain>
    </source>
</reference>
<protein>
    <submittedName>
        <fullName evidence="2">Uncharacterized protein</fullName>
    </submittedName>
</protein>
<sequence length="196" mass="22526">MKKPVQYHLRSFLARHDGSITVESVILIPLVFTVFMIGFTFFDVFREKSLTLKANYAISDLISRDDNVTEADLQGYHKLFRYLTNNNPGAWIRVTEVKCRRACGKQSRVLRTVWSKSYPAASVPELTTTDIQERYREAIPLMYLGEFLVIVETNAVYLPIFSGDWTGIFSRNMTDLVVTKPRNGPKICFENENCNP</sequence>
<gene>
    <name evidence="2" type="ORF">K3X48_05415</name>
</gene>
<accession>A0A9Q9HD92</accession>
<organism evidence="2 3">
    <name type="scientific">Aliiroseovarius crassostreae</name>
    <dbReference type="NCBI Taxonomy" id="154981"/>
    <lineage>
        <taxon>Bacteria</taxon>
        <taxon>Pseudomonadati</taxon>
        <taxon>Pseudomonadota</taxon>
        <taxon>Alphaproteobacteria</taxon>
        <taxon>Rhodobacterales</taxon>
        <taxon>Paracoccaceae</taxon>
        <taxon>Aliiroseovarius</taxon>
    </lineage>
</organism>
<feature type="transmembrane region" description="Helical" evidence="1">
    <location>
        <begin position="20"/>
        <end position="45"/>
    </location>
</feature>
<keyword evidence="1" id="KW-0812">Transmembrane</keyword>
<name>A0A9Q9HD92_9RHOB</name>
<evidence type="ECO:0000313" key="3">
    <source>
        <dbReference type="Proteomes" id="UP001057991"/>
    </source>
</evidence>
<keyword evidence="1" id="KW-0472">Membrane</keyword>
<evidence type="ECO:0000313" key="2">
    <source>
        <dbReference type="EMBL" id="UWP96417.1"/>
    </source>
</evidence>
<dbReference type="AlphaFoldDB" id="A0A9Q9HD92"/>